<reference evidence="1 2" key="1">
    <citation type="submission" date="2019-03" db="EMBL/GenBank/DDBJ databases">
        <title>First draft genome of Liparis tanakae, snailfish: a comprehensive survey of snailfish specific genes.</title>
        <authorList>
            <person name="Kim W."/>
            <person name="Song I."/>
            <person name="Jeong J.-H."/>
            <person name="Kim D."/>
            <person name="Kim S."/>
            <person name="Ryu S."/>
            <person name="Song J.Y."/>
            <person name="Lee S.K."/>
        </authorList>
    </citation>
    <scope>NUCLEOTIDE SEQUENCE [LARGE SCALE GENOMIC DNA]</scope>
    <source>
        <tissue evidence="1">Muscle</tissue>
    </source>
</reference>
<evidence type="ECO:0000313" key="2">
    <source>
        <dbReference type="Proteomes" id="UP000314294"/>
    </source>
</evidence>
<comment type="caution">
    <text evidence="1">The sequence shown here is derived from an EMBL/GenBank/DDBJ whole genome shotgun (WGS) entry which is preliminary data.</text>
</comment>
<evidence type="ECO:0000313" key="1">
    <source>
        <dbReference type="EMBL" id="TNN34035.1"/>
    </source>
</evidence>
<accession>A0A4Z2EYS0</accession>
<protein>
    <submittedName>
        <fullName evidence="1">Uncharacterized protein</fullName>
    </submittedName>
</protein>
<dbReference type="Proteomes" id="UP000314294">
    <property type="component" value="Unassembled WGS sequence"/>
</dbReference>
<gene>
    <name evidence="1" type="ORF">EYF80_055799</name>
</gene>
<sequence length="227" mass="24780">MTLRRGNASMTLRRGNANMTLRRGNASMTLRRGNASMTLRRGNATGEERQHGDLRTMSRGVSLIGMVQPLRSSSLGMAVSQNTATVGPVPVGPEAAIMVGLTDDLPILLETGLDGPSRFLLPCLGRDLESPRDTRRQTEVNRLLSSSNGLVGVRDLIDTFCMEPWVEEELLSLTPPSLDLCEDEEEEERGILPPAIRASYGGGLFKLRGVRERPMLTGEGHADWLRG</sequence>
<dbReference type="EMBL" id="SRLO01002057">
    <property type="protein sequence ID" value="TNN34035.1"/>
    <property type="molecule type" value="Genomic_DNA"/>
</dbReference>
<keyword evidence="2" id="KW-1185">Reference proteome</keyword>
<name>A0A4Z2EYS0_9TELE</name>
<organism evidence="1 2">
    <name type="scientific">Liparis tanakae</name>
    <name type="common">Tanaka's snailfish</name>
    <dbReference type="NCBI Taxonomy" id="230148"/>
    <lineage>
        <taxon>Eukaryota</taxon>
        <taxon>Metazoa</taxon>
        <taxon>Chordata</taxon>
        <taxon>Craniata</taxon>
        <taxon>Vertebrata</taxon>
        <taxon>Euteleostomi</taxon>
        <taxon>Actinopterygii</taxon>
        <taxon>Neopterygii</taxon>
        <taxon>Teleostei</taxon>
        <taxon>Neoteleostei</taxon>
        <taxon>Acanthomorphata</taxon>
        <taxon>Eupercaria</taxon>
        <taxon>Perciformes</taxon>
        <taxon>Cottioidei</taxon>
        <taxon>Cottales</taxon>
        <taxon>Liparidae</taxon>
        <taxon>Liparis</taxon>
    </lineage>
</organism>
<proteinExistence type="predicted"/>
<dbReference type="AlphaFoldDB" id="A0A4Z2EYS0"/>